<dbReference type="SUPFAM" id="SSF48452">
    <property type="entry name" value="TPR-like"/>
    <property type="match status" value="2"/>
</dbReference>
<dbReference type="Pfam" id="PF01464">
    <property type="entry name" value="SLT"/>
    <property type="match status" value="1"/>
</dbReference>
<dbReference type="CDD" id="cd13401">
    <property type="entry name" value="Slt70-like"/>
    <property type="match status" value="1"/>
</dbReference>
<evidence type="ECO:0000256" key="1">
    <source>
        <dbReference type="ARBA" id="ARBA00007734"/>
    </source>
</evidence>
<feature type="domain" description="Outer membrane lipoprotein BamD-like" evidence="5">
    <location>
        <begin position="114"/>
        <end position="229"/>
    </location>
</feature>
<dbReference type="PANTHER" id="PTHR37423">
    <property type="entry name" value="SOLUBLE LYTIC MUREIN TRANSGLYCOSYLASE-RELATED"/>
    <property type="match status" value="1"/>
</dbReference>
<dbReference type="HOGENOM" id="CLU_013746_0_0_7"/>
<dbReference type="InterPro" id="IPR039565">
    <property type="entry name" value="BamD-like"/>
</dbReference>
<feature type="domain" description="Transglycosylase SLT" evidence="4">
    <location>
        <begin position="597"/>
        <end position="702"/>
    </location>
</feature>
<dbReference type="SUPFAM" id="SSF53955">
    <property type="entry name" value="Lysozyme-like"/>
    <property type="match status" value="1"/>
</dbReference>
<evidence type="ECO:0000259" key="5">
    <source>
        <dbReference type="Pfam" id="PF13525"/>
    </source>
</evidence>
<evidence type="ECO:0000259" key="4">
    <source>
        <dbReference type="Pfam" id="PF01464"/>
    </source>
</evidence>
<dbReference type="InterPro" id="IPR011990">
    <property type="entry name" value="TPR-like_helical_dom_sf"/>
</dbReference>
<dbReference type="AlphaFoldDB" id="W4LA75"/>
<dbReference type="InterPro" id="IPR008258">
    <property type="entry name" value="Transglycosylase_SLT_dom_1"/>
</dbReference>
<comment type="caution">
    <text evidence="6">The sequence shown here is derived from an EMBL/GenBank/DDBJ whole genome shotgun (WGS) entry which is preliminary data.</text>
</comment>
<name>W4LA75_ENTF1</name>
<dbReference type="SMART" id="SM00028">
    <property type="entry name" value="TPR"/>
    <property type="match status" value="4"/>
</dbReference>
<evidence type="ECO:0000313" key="6">
    <source>
        <dbReference type="EMBL" id="ETW94794.1"/>
    </source>
</evidence>
<dbReference type="EMBL" id="AZHW01001005">
    <property type="protein sequence ID" value="ETW94794.1"/>
    <property type="molecule type" value="Genomic_DNA"/>
</dbReference>
<dbReference type="Pfam" id="PF13432">
    <property type="entry name" value="TPR_16"/>
    <property type="match status" value="2"/>
</dbReference>
<evidence type="ECO:0000256" key="3">
    <source>
        <dbReference type="SAM" id="SignalP"/>
    </source>
</evidence>
<comment type="similarity">
    <text evidence="1">Belongs to the transglycosylase Slt family.</text>
</comment>
<dbReference type="Proteomes" id="UP000019141">
    <property type="component" value="Unassembled WGS sequence"/>
</dbReference>
<dbReference type="InterPro" id="IPR019734">
    <property type="entry name" value="TPR_rpt"/>
</dbReference>
<keyword evidence="7" id="KW-1185">Reference proteome</keyword>
<dbReference type="InterPro" id="IPR000189">
    <property type="entry name" value="Transglyc_AS"/>
</dbReference>
<proteinExistence type="inferred from homology"/>
<dbReference type="PANTHER" id="PTHR37423:SF2">
    <property type="entry name" value="MEMBRANE-BOUND LYTIC MUREIN TRANSGLYCOSYLASE C"/>
    <property type="match status" value="1"/>
</dbReference>
<evidence type="ECO:0000256" key="2">
    <source>
        <dbReference type="ARBA" id="ARBA00022729"/>
    </source>
</evidence>
<dbReference type="Gene3D" id="1.25.40.10">
    <property type="entry name" value="Tetratricopeptide repeat domain"/>
    <property type="match status" value="3"/>
</dbReference>
<dbReference type="InterPro" id="IPR023346">
    <property type="entry name" value="Lysozyme-like_dom_sf"/>
</dbReference>
<evidence type="ECO:0000313" key="7">
    <source>
        <dbReference type="Proteomes" id="UP000019141"/>
    </source>
</evidence>
<dbReference type="Gene3D" id="1.10.530.10">
    <property type="match status" value="1"/>
</dbReference>
<dbReference type="GO" id="GO:0008933">
    <property type="term" value="F:peptidoglycan lytic transglycosylase activity"/>
    <property type="evidence" value="ECO:0007669"/>
    <property type="project" value="InterPro"/>
</dbReference>
<protein>
    <recommendedName>
        <fullName evidence="8">Transglycosylase SLT domain-containing protein</fullName>
    </recommendedName>
</protein>
<dbReference type="GO" id="GO:0016020">
    <property type="term" value="C:membrane"/>
    <property type="evidence" value="ECO:0007669"/>
    <property type="project" value="InterPro"/>
</dbReference>
<dbReference type="Pfam" id="PF13525">
    <property type="entry name" value="YfiO"/>
    <property type="match status" value="1"/>
</dbReference>
<keyword evidence="2 3" id="KW-0732">Signal</keyword>
<dbReference type="GO" id="GO:0000270">
    <property type="term" value="P:peptidoglycan metabolic process"/>
    <property type="evidence" value="ECO:0007669"/>
    <property type="project" value="InterPro"/>
</dbReference>
<accession>W4LA75</accession>
<reference evidence="6 7" key="1">
    <citation type="journal article" date="2014" name="Nature">
        <title>An environmental bacterial taxon with a large and distinct metabolic repertoire.</title>
        <authorList>
            <person name="Wilson M.C."/>
            <person name="Mori T."/>
            <person name="Ruckert C."/>
            <person name="Uria A.R."/>
            <person name="Helf M.J."/>
            <person name="Takada K."/>
            <person name="Gernert C."/>
            <person name="Steffens U.A."/>
            <person name="Heycke N."/>
            <person name="Schmitt S."/>
            <person name="Rinke C."/>
            <person name="Helfrich E.J."/>
            <person name="Brachmann A.O."/>
            <person name="Gurgui C."/>
            <person name="Wakimoto T."/>
            <person name="Kracht M."/>
            <person name="Crusemann M."/>
            <person name="Hentschel U."/>
            <person name="Abe I."/>
            <person name="Matsunaga S."/>
            <person name="Kalinowski J."/>
            <person name="Takeyama H."/>
            <person name="Piel J."/>
        </authorList>
    </citation>
    <scope>NUCLEOTIDE SEQUENCE [LARGE SCALE GENOMIC DNA]</scope>
    <source>
        <strain evidence="7">TSY1</strain>
    </source>
</reference>
<feature type="chain" id="PRO_5004844653" description="Transglycosylase SLT domain-containing protein" evidence="3">
    <location>
        <begin position="26"/>
        <end position="744"/>
    </location>
</feature>
<feature type="signal peptide" evidence="3">
    <location>
        <begin position="1"/>
        <end position="25"/>
    </location>
</feature>
<dbReference type="PROSITE" id="PS00922">
    <property type="entry name" value="TRANSGLYCOSYLASE"/>
    <property type="match status" value="1"/>
</dbReference>
<gene>
    <name evidence="6" type="ORF">ETSY1_33350</name>
</gene>
<organism evidence="6 7">
    <name type="scientific">Entotheonella factor</name>
    <dbReference type="NCBI Taxonomy" id="1429438"/>
    <lineage>
        <taxon>Bacteria</taxon>
        <taxon>Pseudomonadati</taxon>
        <taxon>Nitrospinota/Tectimicrobiota group</taxon>
        <taxon>Candidatus Tectimicrobiota</taxon>
        <taxon>Candidatus Entotheonellia</taxon>
        <taxon>Candidatus Entotheonellales</taxon>
        <taxon>Candidatus Entotheonellaceae</taxon>
        <taxon>Candidatus Entotheonella</taxon>
    </lineage>
</organism>
<dbReference type="Pfam" id="PF13174">
    <property type="entry name" value="TPR_6"/>
    <property type="match status" value="1"/>
</dbReference>
<evidence type="ECO:0008006" key="8">
    <source>
        <dbReference type="Google" id="ProtNLM"/>
    </source>
</evidence>
<sequence>MRSISRLSLSLLLCFHVHLASIAQGAPSPESTRLQQALALKERGQTAAALKVISPLKPASSTLPTHGRTAFLHAILTKKHHGTEAALDAFNTVWRTYPPLADYAAKPLAEAAAARQDLDALQELLSTLVQRYPLSLHLPSIHSLLAQTQYRLGRHQQARATVAHVLRTYPSHPSVPDALFLRAQLEEKAGHTLKAAATFKYIGDTYPQHAHAVAAFKRSRQLLQRLPAAQRPRADLDHEFKTLERLIKARRWTEVKQRFKALAPLVQNHPQHARLLLLQAIASQRQRRLPQAMTLLKRLLIQYPQSPERAEAHYRLAQLYRRQRHKGYQDKRETHLRHAIAQRHDAEWAPKAALKLALIFEQQQHLAQAIDLYRHVGKHHPDHEEAVPSLWQAAWLYYRQGHYDQAEQTWRHIAKQFPEDVWRPKVLYWLARAVEHRGDPSNAQALYHRVMTDFPYTYHGLQARQQLRRLAVPLAPFAIQERPYLPWEHRPLVSLPSPLTAQPSHEQFHLVRIRELQHLHMYRKARREIRALERLLPPSHATQYFVANLLADNREHLASLKKLNQIVKELTPLQIRGLTRDFWALLYPKRFLNPVAQQATLHGLSPYFILSLIRQESVFNPRAVSRVGARGLMQLMPATARLVARQTGLKRFRLRQLFDPQVNIALGTHYVATQLQRFDNNPVFALAAYNAGPHRVKKWRQRWPGLPMDEFIEHIPFQETRLYVKLILRNLFIYESLYQPVPDA</sequence>